<dbReference type="EMBL" id="CP126970">
    <property type="protein sequence ID" value="WIM70155.1"/>
    <property type="molecule type" value="Genomic_DNA"/>
</dbReference>
<evidence type="ECO:0000313" key="1">
    <source>
        <dbReference type="EMBL" id="WIM70155.1"/>
    </source>
</evidence>
<proteinExistence type="predicted"/>
<evidence type="ECO:0000313" key="2">
    <source>
        <dbReference type="Proteomes" id="UP001238805"/>
    </source>
</evidence>
<reference evidence="1 2" key="1">
    <citation type="submission" date="2023-05" db="EMBL/GenBank/DDBJ databases">
        <title>Corynebacterium suedekumii sp. nov. and Corynebacterium breve sp. nov. isolated from raw cow's milk.</title>
        <authorList>
            <person name="Baer M.K."/>
            <person name="Mehl L."/>
            <person name="Hellmuth R."/>
            <person name="Marke G."/>
            <person name="Lipski A."/>
        </authorList>
    </citation>
    <scope>NUCLEOTIDE SEQUENCE [LARGE SCALE GENOMIC DNA]</scope>
    <source>
        <strain evidence="1 2">LM112</strain>
    </source>
</reference>
<dbReference type="Proteomes" id="UP001238805">
    <property type="component" value="Chromosome"/>
</dbReference>
<organism evidence="1 2">
    <name type="scientific">Corynebacterium suedekumii</name>
    <dbReference type="NCBI Taxonomy" id="3049801"/>
    <lineage>
        <taxon>Bacteria</taxon>
        <taxon>Bacillati</taxon>
        <taxon>Actinomycetota</taxon>
        <taxon>Actinomycetes</taxon>
        <taxon>Mycobacteriales</taxon>
        <taxon>Corynebacteriaceae</taxon>
        <taxon>Corynebacterium</taxon>
    </lineage>
</organism>
<protein>
    <submittedName>
        <fullName evidence="1">Uncharacterized protein</fullName>
    </submittedName>
</protein>
<name>A0ABY8VKI7_9CORY</name>
<dbReference type="RefSeq" id="WP_284874748.1">
    <property type="nucleotide sequence ID" value="NZ_CP126970.1"/>
</dbReference>
<keyword evidence="2" id="KW-1185">Reference proteome</keyword>
<sequence>MARHFLILVALEHAPDVPAVRAVLDRWGLAPSETDPLLHAPDGRLPVLGGEATAIETSWLGVGATSVYLQVHDIAANEEQCRLIFELAVAGRLILGVEPGPPHLVVCGGTHEAEIVVDDTRPPELETVCFVDTWEQLHRALTDADGVV</sequence>
<accession>A0ABY8VKI7</accession>
<gene>
    <name evidence="1" type="ORF">QP029_13400</name>
</gene>